<keyword evidence="3" id="KW-0418">Kinase</keyword>
<sequence length="313" mass="36084">MCKCLYCYGTLAKEEKDMHPACAKKFFGTTVIPTLDYTTEHLEELAKQVIQGQTSLTGVQSKLSLNLNEHEGSKRLTIVGLWGGYICKPQTIAYEQMPEVEDLTMHLAELARIKVVPHTLMRMADNSLCYLTRRIDRTSNGEKLAMEDMCQLTERQTEHKYKSSYERIGKALLHYSTVPKMDVTNFFEMVLFSWLTGNNDMHLKNFSLYEPQDGVIRLTPAYDLLNVAIINPNDDEELALTLNGRKKKLAKENFLKCAESLGIETIVVDRLINKYVKLLPKFENMINNSFLDEELQRKFSELLKERLDRLILE</sequence>
<dbReference type="Pfam" id="PF07804">
    <property type="entry name" value="HipA_C"/>
    <property type="match status" value="1"/>
</dbReference>
<dbReference type="PANTHER" id="PTHR37419">
    <property type="entry name" value="SERINE/THREONINE-PROTEIN KINASE TOXIN HIPA"/>
    <property type="match status" value="1"/>
</dbReference>
<accession>A0ABM7P0W2</accession>
<evidence type="ECO:0000313" key="6">
    <source>
        <dbReference type="Proteomes" id="UP001319045"/>
    </source>
</evidence>
<dbReference type="EMBL" id="AP024484">
    <property type="protein sequence ID" value="BCS86404.1"/>
    <property type="molecule type" value="Genomic_DNA"/>
</dbReference>
<gene>
    <name evidence="5" type="ORF">prwr041_22970</name>
</gene>
<reference evidence="5 6" key="1">
    <citation type="journal article" date="2022" name="Int. J. Syst. Evol. Microbiol.">
        <title>Prevotella herbatica sp. nov., a plant polysaccharide-decomposing anaerobic bacterium isolated from a methanogenic reactor.</title>
        <authorList>
            <person name="Uek A."/>
            <person name="Tonouchi A."/>
            <person name="Kaku N."/>
            <person name="Ueki K."/>
        </authorList>
    </citation>
    <scope>NUCLEOTIDE SEQUENCE [LARGE SCALE GENOMIC DNA]</scope>
    <source>
        <strain evidence="5 6">WR041</strain>
    </source>
</reference>
<proteinExistence type="inferred from homology"/>
<keyword evidence="6" id="KW-1185">Reference proteome</keyword>
<name>A0ABM7P0W2_9BACT</name>
<dbReference type="Proteomes" id="UP001319045">
    <property type="component" value="Chromosome"/>
</dbReference>
<keyword evidence="2" id="KW-0808">Transferase</keyword>
<dbReference type="Gene3D" id="1.10.1070.20">
    <property type="match status" value="1"/>
</dbReference>
<dbReference type="PANTHER" id="PTHR37419:SF1">
    <property type="entry name" value="SERINE_THREONINE-PROTEIN KINASE TOXIN HIPA"/>
    <property type="match status" value="1"/>
</dbReference>
<feature type="domain" description="HipA-like C-terminal" evidence="4">
    <location>
        <begin position="54"/>
        <end position="276"/>
    </location>
</feature>
<organism evidence="5 6">
    <name type="scientific">Prevotella herbatica</name>
    <dbReference type="NCBI Taxonomy" id="2801997"/>
    <lineage>
        <taxon>Bacteria</taxon>
        <taxon>Pseudomonadati</taxon>
        <taxon>Bacteroidota</taxon>
        <taxon>Bacteroidia</taxon>
        <taxon>Bacteroidales</taxon>
        <taxon>Prevotellaceae</taxon>
        <taxon>Prevotella</taxon>
    </lineage>
</organism>
<dbReference type="InterPro" id="IPR012893">
    <property type="entry name" value="HipA-like_C"/>
</dbReference>
<comment type="similarity">
    <text evidence="1">Belongs to the HipA Ser/Thr kinase family.</text>
</comment>
<evidence type="ECO:0000259" key="4">
    <source>
        <dbReference type="Pfam" id="PF07804"/>
    </source>
</evidence>
<protein>
    <submittedName>
        <fullName evidence="5">HipA domain-containing protein</fullName>
    </submittedName>
</protein>
<evidence type="ECO:0000256" key="1">
    <source>
        <dbReference type="ARBA" id="ARBA00010164"/>
    </source>
</evidence>
<dbReference type="RefSeq" id="WP_207153959.1">
    <property type="nucleotide sequence ID" value="NZ_AP024484.1"/>
</dbReference>
<dbReference type="InterPro" id="IPR052028">
    <property type="entry name" value="HipA_Ser/Thr_kinase"/>
</dbReference>
<evidence type="ECO:0000256" key="3">
    <source>
        <dbReference type="ARBA" id="ARBA00022777"/>
    </source>
</evidence>
<evidence type="ECO:0000256" key="2">
    <source>
        <dbReference type="ARBA" id="ARBA00022679"/>
    </source>
</evidence>
<evidence type="ECO:0000313" key="5">
    <source>
        <dbReference type="EMBL" id="BCS86404.1"/>
    </source>
</evidence>